<dbReference type="AlphaFoldDB" id="A0A9P0LKG5"/>
<dbReference type="PIRSF" id="PIRSF001112">
    <property type="entry name" value="Epoxide_hydrolase"/>
    <property type="match status" value="1"/>
</dbReference>
<dbReference type="EC" id="3.3.2.9" evidence="6"/>
<keyword evidence="10" id="KW-1185">Reference proteome</keyword>
<keyword evidence="6" id="KW-0472">Membrane</keyword>
<proteinExistence type="inferred from homology"/>
<accession>A0A9P0LKG5</accession>
<evidence type="ECO:0000313" key="10">
    <source>
        <dbReference type="Proteomes" id="UP001152888"/>
    </source>
</evidence>
<dbReference type="Proteomes" id="UP001152888">
    <property type="component" value="Unassembled WGS sequence"/>
</dbReference>
<comment type="function">
    <text evidence="6">Catalyzes juvenile hormone hydrolysis.</text>
</comment>
<organism evidence="9 10">
    <name type="scientific">Acanthoscelides obtectus</name>
    <name type="common">Bean weevil</name>
    <name type="synonym">Bruchus obtectus</name>
    <dbReference type="NCBI Taxonomy" id="200917"/>
    <lineage>
        <taxon>Eukaryota</taxon>
        <taxon>Metazoa</taxon>
        <taxon>Ecdysozoa</taxon>
        <taxon>Arthropoda</taxon>
        <taxon>Hexapoda</taxon>
        <taxon>Insecta</taxon>
        <taxon>Pterygota</taxon>
        <taxon>Neoptera</taxon>
        <taxon>Endopterygota</taxon>
        <taxon>Coleoptera</taxon>
        <taxon>Polyphaga</taxon>
        <taxon>Cucujiformia</taxon>
        <taxon>Chrysomeloidea</taxon>
        <taxon>Chrysomelidae</taxon>
        <taxon>Bruchinae</taxon>
        <taxon>Bruchini</taxon>
        <taxon>Acanthoscelides</taxon>
    </lineage>
</organism>
<reference evidence="9" key="1">
    <citation type="submission" date="2022-03" db="EMBL/GenBank/DDBJ databases">
        <authorList>
            <person name="Sayadi A."/>
        </authorList>
    </citation>
    <scope>NUCLEOTIDE SEQUENCE</scope>
</reference>
<dbReference type="OrthoDB" id="7130006at2759"/>
<dbReference type="GO" id="GO:0033961">
    <property type="term" value="F:cis-stilbene-oxide hydrolase activity"/>
    <property type="evidence" value="ECO:0007669"/>
    <property type="project" value="UniProtKB-UniRule"/>
</dbReference>
<dbReference type="EMBL" id="CAKOFQ010007406">
    <property type="protein sequence ID" value="CAH2000393.1"/>
    <property type="molecule type" value="Genomic_DNA"/>
</dbReference>
<evidence type="ECO:0000256" key="1">
    <source>
        <dbReference type="ARBA" id="ARBA00000221"/>
    </source>
</evidence>
<keyword evidence="4 6" id="KW-0058">Aromatic hydrocarbons catabolism</keyword>
<dbReference type="Gene3D" id="3.40.50.1820">
    <property type="entry name" value="alpha/beta hydrolase"/>
    <property type="match status" value="1"/>
</dbReference>
<evidence type="ECO:0000256" key="7">
    <source>
        <dbReference type="PIRSR" id="PIRSR001112-1"/>
    </source>
</evidence>
<evidence type="ECO:0000256" key="5">
    <source>
        <dbReference type="ARBA" id="ARBA00022801"/>
    </source>
</evidence>
<gene>
    <name evidence="9" type="ORF">ACAOBT_LOCUS25541</name>
</gene>
<evidence type="ECO:0000256" key="2">
    <source>
        <dbReference type="ARBA" id="ARBA00004111"/>
    </source>
</evidence>
<feature type="domain" description="Epoxide hydrolase N-terminal" evidence="8">
    <location>
        <begin position="49"/>
        <end position="159"/>
    </location>
</feature>
<dbReference type="InterPro" id="IPR010497">
    <property type="entry name" value="Epoxide_hydro_N"/>
</dbReference>
<dbReference type="GO" id="GO:0005789">
    <property type="term" value="C:endoplasmic reticulum membrane"/>
    <property type="evidence" value="ECO:0007669"/>
    <property type="project" value="UniProtKB-SubCell"/>
</dbReference>
<name>A0A9P0LKG5_ACAOB</name>
<keyword evidence="6" id="KW-0256">Endoplasmic reticulum</keyword>
<evidence type="ECO:0000313" key="9">
    <source>
        <dbReference type="EMBL" id="CAH2000393.1"/>
    </source>
</evidence>
<evidence type="ECO:0000256" key="3">
    <source>
        <dbReference type="ARBA" id="ARBA00010088"/>
    </source>
</evidence>
<evidence type="ECO:0000259" key="8">
    <source>
        <dbReference type="Pfam" id="PF06441"/>
    </source>
</evidence>
<protein>
    <recommendedName>
        <fullName evidence="6">Epoxide hydrolase</fullName>
        <ecNumber evidence="6">3.3.2.9</ecNumber>
    </recommendedName>
</protein>
<comment type="catalytic activity">
    <reaction evidence="6">
        <text>cis-stilbene oxide + H2O = (1R,2R)-hydrobenzoin</text>
        <dbReference type="Rhea" id="RHEA:23900"/>
        <dbReference type="ChEBI" id="CHEBI:15377"/>
        <dbReference type="ChEBI" id="CHEBI:50004"/>
        <dbReference type="ChEBI" id="CHEBI:50014"/>
        <dbReference type="EC" id="3.3.2.9"/>
    </reaction>
</comment>
<dbReference type="PRINTS" id="PR00412">
    <property type="entry name" value="EPOXHYDRLASE"/>
</dbReference>
<dbReference type="InterPro" id="IPR016292">
    <property type="entry name" value="Epoxide_hydrolase"/>
</dbReference>
<feature type="active site" description="Proton donor" evidence="7">
    <location>
        <position position="373"/>
    </location>
</feature>
<comment type="subcellular location">
    <subcellularLocation>
        <location evidence="6">Endoplasmic reticulum membrane</location>
    </subcellularLocation>
    <subcellularLocation>
        <location evidence="2">Microsome membrane</location>
        <topology evidence="2">Single-pass membrane protein</topology>
    </subcellularLocation>
</comment>
<sequence length="456" mass="52741">MNRIFVCSIAIFVVYIGWKVNDFMVKPPLPEVEDKWWGPGTPRKVDNPIRNFTIQIPDEVLEDLKYRLDHHRSFTPPLEGIQHQYGFNTNLLKKIVDFWRMKYNWREREKYLNKYPQFKVNVDGLDVHFIHVKPDKVPEGVKVLPLLLVHGWPGSVREFYDILPKLTTPREGYDFVFEVVAPHIPGYGFSQAAVRPGLGPEHIGHMFKKLMEKIGHKKFYMQAGDFGHIILQHLAIWFPDSVLGFHSNFCVVMTPTSYIKHLVSAISPSFPWYVRPDHYDRVFPIKEKIGSRLRETGYLHIQATRPDTLGVGINDSPVGLAAYILEKFIVGTNNTFLEREDGGLEEYYTYTDLIDNLMIYWVTGSATTSFRLYAETFNKEYFASPFRRHPVQIPVACARFEKDFYAADGLLGEVYANLVHLSDHFGGHFAALQFPEVLANDVFVAIQKIRQKNILK</sequence>
<comment type="similarity">
    <text evidence="3 6">Belongs to the peptidase S33 family.</text>
</comment>
<dbReference type="GO" id="GO:0097176">
    <property type="term" value="P:epoxide metabolic process"/>
    <property type="evidence" value="ECO:0007669"/>
    <property type="project" value="TreeGrafter"/>
</dbReference>
<dbReference type="InterPro" id="IPR000639">
    <property type="entry name" value="Epox_hydrolase-like"/>
</dbReference>
<dbReference type="PANTHER" id="PTHR21661:SF35">
    <property type="entry name" value="EPOXIDE HYDROLASE"/>
    <property type="match status" value="1"/>
</dbReference>
<evidence type="ECO:0000256" key="4">
    <source>
        <dbReference type="ARBA" id="ARBA00022797"/>
    </source>
</evidence>
<comment type="caution">
    <text evidence="9">The sequence shown here is derived from an EMBL/GenBank/DDBJ whole genome shotgun (WGS) entry which is preliminary data.</text>
</comment>
<dbReference type="SUPFAM" id="SSF53474">
    <property type="entry name" value="alpha/beta-Hydrolases"/>
    <property type="match status" value="1"/>
</dbReference>
<feature type="active site" description="Proton acceptor" evidence="7">
    <location>
        <position position="428"/>
    </location>
</feature>
<evidence type="ECO:0000256" key="6">
    <source>
        <dbReference type="PIRNR" id="PIRNR001112"/>
    </source>
</evidence>
<dbReference type="PANTHER" id="PTHR21661">
    <property type="entry name" value="EPOXIDE HYDROLASE 1-RELATED"/>
    <property type="match status" value="1"/>
</dbReference>
<dbReference type="InterPro" id="IPR029058">
    <property type="entry name" value="AB_hydrolase_fold"/>
</dbReference>
<dbReference type="Pfam" id="PF06441">
    <property type="entry name" value="EHN"/>
    <property type="match status" value="1"/>
</dbReference>
<feature type="active site" description="Nucleophile" evidence="7">
    <location>
        <position position="225"/>
    </location>
</feature>
<keyword evidence="5 6" id="KW-0378">Hydrolase</keyword>
<comment type="catalytic activity">
    <reaction evidence="1 6">
        <text>1-(4-methoxyphenyl)-N-methyl-N-[(3-methyloxetan-3-yl)methyl]methanamine + H2O = 2-{[(4-methoxybenzyl)(methyl)amino]methyl}-2-methylpropane-1,3-diol</text>
        <dbReference type="Rhea" id="RHEA:55764"/>
        <dbReference type="ChEBI" id="CHEBI:15377"/>
        <dbReference type="ChEBI" id="CHEBI:139161"/>
        <dbReference type="ChEBI" id="CHEBI:139164"/>
        <dbReference type="EC" id="3.3.2.9"/>
    </reaction>
</comment>